<feature type="compositionally biased region" description="Basic and acidic residues" evidence="4">
    <location>
        <begin position="17"/>
        <end position="29"/>
    </location>
</feature>
<evidence type="ECO:0000313" key="5">
    <source>
        <dbReference type="EMBL" id="CAD7249302.1"/>
    </source>
</evidence>
<keyword evidence="6" id="KW-1185">Reference proteome</keyword>
<dbReference type="PROSITE" id="PS51421">
    <property type="entry name" value="RAS"/>
    <property type="match status" value="1"/>
</dbReference>
<reference evidence="5" key="1">
    <citation type="submission" date="2020-11" db="EMBL/GenBank/DDBJ databases">
        <authorList>
            <person name="Tran Van P."/>
        </authorList>
    </citation>
    <scope>NUCLEOTIDE SEQUENCE</scope>
</reference>
<feature type="coiled-coil region" evidence="3">
    <location>
        <begin position="123"/>
        <end position="228"/>
    </location>
</feature>
<keyword evidence="3" id="KW-0175">Coiled coil</keyword>
<dbReference type="InterPro" id="IPR001806">
    <property type="entry name" value="Small_GTPase"/>
</dbReference>
<dbReference type="AlphaFoldDB" id="A0A7R9FN65"/>
<dbReference type="GO" id="GO:0003924">
    <property type="term" value="F:GTPase activity"/>
    <property type="evidence" value="ECO:0007669"/>
    <property type="project" value="InterPro"/>
</dbReference>
<dbReference type="PRINTS" id="PR00449">
    <property type="entry name" value="RASTRNSFRMNG"/>
</dbReference>
<evidence type="ECO:0000256" key="1">
    <source>
        <dbReference type="ARBA" id="ARBA00022741"/>
    </source>
</evidence>
<evidence type="ECO:0000256" key="4">
    <source>
        <dbReference type="SAM" id="MobiDB-lite"/>
    </source>
</evidence>
<dbReference type="InterPro" id="IPR027417">
    <property type="entry name" value="P-loop_NTPase"/>
</dbReference>
<gene>
    <name evidence="5" type="ORF">DSTB1V02_LOCUS9100</name>
</gene>
<dbReference type="PANTHER" id="PTHR47977">
    <property type="entry name" value="RAS-RELATED PROTEIN RAB"/>
    <property type="match status" value="1"/>
</dbReference>
<dbReference type="EMBL" id="LR901742">
    <property type="protein sequence ID" value="CAD7249302.1"/>
    <property type="molecule type" value="Genomic_DNA"/>
</dbReference>
<evidence type="ECO:0008006" key="7">
    <source>
        <dbReference type="Google" id="ProtNLM"/>
    </source>
</evidence>
<dbReference type="CDD" id="cd00154">
    <property type="entry name" value="Rab"/>
    <property type="match status" value="1"/>
</dbReference>
<keyword evidence="2" id="KW-0342">GTP-binding</keyword>
<feature type="region of interest" description="Disordered" evidence="4">
    <location>
        <begin position="319"/>
        <end position="340"/>
    </location>
</feature>
<dbReference type="EMBL" id="CAJPEV010002225">
    <property type="protein sequence ID" value="CAG0896172.1"/>
    <property type="molecule type" value="Genomic_DNA"/>
</dbReference>
<protein>
    <recommendedName>
        <fullName evidence="7">Ras and EF-hand domain-containing protein</fullName>
    </recommendedName>
</protein>
<keyword evidence="1" id="KW-0547">Nucleotide-binding</keyword>
<dbReference type="InterPro" id="IPR005225">
    <property type="entry name" value="Small_GTP-bd"/>
</dbReference>
<dbReference type="SUPFAM" id="SSF52540">
    <property type="entry name" value="P-loop containing nucleoside triphosphate hydrolases"/>
    <property type="match status" value="1"/>
</dbReference>
<name>A0A7R9FN65_9CRUS</name>
<dbReference type="OrthoDB" id="9989112at2759"/>
<feature type="region of interest" description="Disordered" evidence="4">
    <location>
        <begin position="1"/>
        <end position="29"/>
    </location>
</feature>
<evidence type="ECO:0000313" key="6">
    <source>
        <dbReference type="Proteomes" id="UP000677054"/>
    </source>
</evidence>
<dbReference type="PROSITE" id="PS51419">
    <property type="entry name" value="RAB"/>
    <property type="match status" value="1"/>
</dbReference>
<proteinExistence type="predicted"/>
<dbReference type="GO" id="GO:0005525">
    <property type="term" value="F:GTP binding"/>
    <property type="evidence" value="ECO:0007669"/>
    <property type="project" value="UniProtKB-KW"/>
</dbReference>
<accession>A0A7R9FN65</accession>
<dbReference type="Proteomes" id="UP000677054">
    <property type="component" value="Unassembled WGS sequence"/>
</dbReference>
<feature type="coiled-coil region" evidence="3">
    <location>
        <begin position="68"/>
        <end position="95"/>
    </location>
</feature>
<dbReference type="FunFam" id="3.40.50.300:FF:001447">
    <property type="entry name" value="Ras-related protein Rab-1B"/>
    <property type="match status" value="1"/>
</dbReference>
<dbReference type="Gene3D" id="3.40.50.300">
    <property type="entry name" value="P-loop containing nucleotide triphosphate hydrolases"/>
    <property type="match status" value="1"/>
</dbReference>
<dbReference type="SMART" id="SM00173">
    <property type="entry name" value="RAS"/>
    <property type="match status" value="1"/>
</dbReference>
<dbReference type="SMART" id="SM00175">
    <property type="entry name" value="RAB"/>
    <property type="match status" value="1"/>
</dbReference>
<organism evidence="5">
    <name type="scientific">Darwinula stevensoni</name>
    <dbReference type="NCBI Taxonomy" id="69355"/>
    <lineage>
        <taxon>Eukaryota</taxon>
        <taxon>Metazoa</taxon>
        <taxon>Ecdysozoa</taxon>
        <taxon>Arthropoda</taxon>
        <taxon>Crustacea</taxon>
        <taxon>Oligostraca</taxon>
        <taxon>Ostracoda</taxon>
        <taxon>Podocopa</taxon>
        <taxon>Podocopida</taxon>
        <taxon>Darwinulocopina</taxon>
        <taxon>Darwinuloidea</taxon>
        <taxon>Darwinulidae</taxon>
        <taxon>Darwinula</taxon>
    </lineage>
</organism>
<evidence type="ECO:0000256" key="3">
    <source>
        <dbReference type="SAM" id="Coils"/>
    </source>
</evidence>
<evidence type="ECO:0000256" key="2">
    <source>
        <dbReference type="ARBA" id="ARBA00023134"/>
    </source>
</evidence>
<dbReference type="SMART" id="SM00174">
    <property type="entry name" value="RHO"/>
    <property type="match status" value="1"/>
</dbReference>
<dbReference type="InterPro" id="IPR050227">
    <property type="entry name" value="Rab"/>
</dbReference>
<feature type="compositionally biased region" description="Polar residues" evidence="4">
    <location>
        <begin position="1"/>
        <end position="11"/>
    </location>
</feature>
<dbReference type="NCBIfam" id="TIGR00231">
    <property type="entry name" value="small_GTP"/>
    <property type="match status" value="1"/>
</dbReference>
<sequence length="716" mass="80883">MSQKFLSSQESGDPGDPGDHGDHGDHVLDLVDPLHCPELEPMRGEMKRLWDSVGEGDTSGLMAFEDLIKGVSRQFQKMRQEQKDMEAALKNCNRSWEETVSVSVETVSVSVETASVEAESAFASQVKKMSEELEAELEAERAKLQRSEQIPRPEEHKQEAILQQQVEELLRRNEEMKEVTARLQSEAAALRDENRLLRKEQMDTKSSLESEQRELEELRILLERLDRGRKDERRVRARAALHAAQNVAIERENLVKELSTLRDYRKRTMDDADEAEANRLGAHPHGIPLNMSVEPRSSPIVPDRPRFPPAFRTEVNFLESPQGADAERGAEQGNEWGEESQAESGECYAISWFENVGTRCSHRRVLIDRDAIRFLAKATFVRAGPQEGGEGNGRGREHGRRLRLFGRVSSWERQAGRPAFCSACRFSSFEFSASMTGRFRSPVAREPVPRADPAVFQKTRTGRGATLPMVTEALSHQMQNLGRKAEPVPKPPERIFKVILLGDSGVGKSSILRRCEIESPNFTVELLFFILFSFCWKSDAANLHRFCEGRYRPSYSATIGVDFRVKTLRMAKHDVCLQIWDTAGQERFRSITTHYYRKADGVMAVYDITCEESFKNVRSWICAVRENAGEHAAIVVLGNKVDLAEERSVRVVSPVVAAQLAASVGGVSYETSAKTGLHVFEAFRELAMQLEDKQDTMLIEGMQLENHELRSSRKCC</sequence>
<dbReference type="Pfam" id="PF00071">
    <property type="entry name" value="Ras"/>
    <property type="match status" value="1"/>
</dbReference>